<sequence length="56" mass="6581">MKKVFKCRTFPKEDKVIFEKGRDHVLMTIEDKKYSKKVSICLNTEDINKITEFLGG</sequence>
<dbReference type="RefSeq" id="WP_208556557.1">
    <property type="nucleotide sequence ID" value="NZ_JAGFPW010000014.1"/>
</dbReference>
<protein>
    <submittedName>
        <fullName evidence="1">Uncharacterized protein</fullName>
    </submittedName>
</protein>
<organism evidence="1 2">
    <name type="scientific">Bacillus subtilis</name>
    <dbReference type="NCBI Taxonomy" id="1423"/>
    <lineage>
        <taxon>Bacteria</taxon>
        <taxon>Bacillati</taxon>
        <taxon>Bacillota</taxon>
        <taxon>Bacilli</taxon>
        <taxon>Bacillales</taxon>
        <taxon>Bacillaceae</taxon>
        <taxon>Bacillus</taxon>
    </lineage>
</organism>
<proteinExistence type="predicted"/>
<accession>A0A8I1WIA2</accession>
<evidence type="ECO:0000313" key="1">
    <source>
        <dbReference type="EMBL" id="MBO3795698.1"/>
    </source>
</evidence>
<dbReference type="EMBL" id="JAGFPW010000014">
    <property type="protein sequence ID" value="MBO3795698.1"/>
    <property type="molecule type" value="Genomic_DNA"/>
</dbReference>
<comment type="caution">
    <text evidence="1">The sequence shown here is derived from an EMBL/GenBank/DDBJ whole genome shotgun (WGS) entry which is preliminary data.</text>
</comment>
<reference evidence="1" key="1">
    <citation type="submission" date="2021-03" db="EMBL/GenBank/DDBJ databases">
        <title>Isolation of Bacillus subtilis from fermented food sample.</title>
        <authorList>
            <person name="Lakshmanan V."/>
            <person name="Athira K."/>
            <person name="Rajagopal K."/>
        </authorList>
    </citation>
    <scope>NUCLEOTIDE SEQUENCE</scope>
    <source>
        <strain evidence="1">S1</strain>
    </source>
</reference>
<dbReference type="AlphaFoldDB" id="A0A8I1WIA2"/>
<dbReference type="Proteomes" id="UP000665181">
    <property type="component" value="Unassembled WGS sequence"/>
</dbReference>
<name>A0A8I1WIA2_BACIU</name>
<gene>
    <name evidence="1" type="ORF">J5227_15620</name>
</gene>
<evidence type="ECO:0000313" key="2">
    <source>
        <dbReference type="Proteomes" id="UP000665181"/>
    </source>
</evidence>